<feature type="transmembrane region" description="Helical" evidence="1">
    <location>
        <begin position="95"/>
        <end position="113"/>
    </location>
</feature>
<keyword evidence="1" id="KW-0812">Transmembrane</keyword>
<evidence type="ECO:0000256" key="1">
    <source>
        <dbReference type="SAM" id="Phobius"/>
    </source>
</evidence>
<protein>
    <submittedName>
        <fullName evidence="2">Uncharacterized protein</fullName>
    </submittedName>
</protein>
<feature type="transmembrane region" description="Helical" evidence="1">
    <location>
        <begin position="53"/>
        <end position="74"/>
    </location>
</feature>
<dbReference type="STRING" id="883158.HMPREF9140_01354"/>
<organism evidence="2 3">
    <name type="scientific">Prevotella micans F0438</name>
    <dbReference type="NCBI Taxonomy" id="883158"/>
    <lineage>
        <taxon>Bacteria</taxon>
        <taxon>Pseudomonadati</taxon>
        <taxon>Bacteroidota</taxon>
        <taxon>Bacteroidia</taxon>
        <taxon>Bacteroidales</taxon>
        <taxon>Prevotellaceae</taxon>
        <taxon>Prevotella</taxon>
    </lineage>
</organism>
<comment type="caution">
    <text evidence="2">The sequence shown here is derived from an EMBL/GenBank/DDBJ whole genome shotgun (WGS) entry which is preliminary data.</text>
</comment>
<dbReference type="HOGENOM" id="CLU_1601207_0_0_10"/>
<dbReference type="RefSeq" id="WP_006952779.1">
    <property type="nucleotide sequence ID" value="NZ_JH594522.1"/>
</dbReference>
<dbReference type="AlphaFoldDB" id="H1Q366"/>
<dbReference type="PATRIC" id="fig|883158.3.peg.1353"/>
<dbReference type="Proteomes" id="UP000016023">
    <property type="component" value="Unassembled WGS sequence"/>
</dbReference>
<keyword evidence="3" id="KW-1185">Reference proteome</keyword>
<dbReference type="EMBL" id="AGWK01000037">
    <property type="protein sequence ID" value="EHO69480.1"/>
    <property type="molecule type" value="Genomic_DNA"/>
</dbReference>
<keyword evidence="1" id="KW-1133">Transmembrane helix</keyword>
<name>H1Q366_9BACT</name>
<feature type="transmembrane region" description="Helical" evidence="1">
    <location>
        <begin position="137"/>
        <end position="157"/>
    </location>
</feature>
<feature type="transmembrane region" description="Helical" evidence="1">
    <location>
        <begin position="14"/>
        <end position="33"/>
    </location>
</feature>
<keyword evidence="1" id="KW-0472">Membrane</keyword>
<evidence type="ECO:0000313" key="3">
    <source>
        <dbReference type="Proteomes" id="UP000016023"/>
    </source>
</evidence>
<sequence>MDKKKWSEERVSRTILYGMVGIVTVVFIAFYLVGFEMPFSGNPTFNAPLLTDVLLWLMVIMTVAATVAAVVSLIKTIRKTGQSDGMTNGVPERKIAVGVSAATVLCMVATFLLGSSEKLTVNGIGFSDVFWLKTSDMFVYSSLVMLFVAILAVLFGATRYKRKERR</sequence>
<dbReference type="eggNOG" id="ENOG5033P3N">
    <property type="taxonomic scope" value="Bacteria"/>
</dbReference>
<proteinExistence type="predicted"/>
<evidence type="ECO:0000313" key="2">
    <source>
        <dbReference type="EMBL" id="EHO69480.1"/>
    </source>
</evidence>
<accession>H1Q366</accession>
<gene>
    <name evidence="2" type="ORF">HMPREF9140_01354</name>
</gene>
<reference evidence="2 3" key="1">
    <citation type="submission" date="2011-12" db="EMBL/GenBank/DDBJ databases">
        <title>The Genome Sequence of Prevotella micans F0438.</title>
        <authorList>
            <consortium name="The Broad Institute Genome Sequencing Platform"/>
            <person name="Earl A."/>
            <person name="Ward D."/>
            <person name="Feldgarden M."/>
            <person name="Gevers D."/>
            <person name="Izard J."/>
            <person name="Baranova O.V."/>
            <person name="Blanton J.M."/>
            <person name="Wade W.G."/>
            <person name="Dewhirst F.E."/>
            <person name="Young S.K."/>
            <person name="Zeng Q."/>
            <person name="Gargeya S."/>
            <person name="Fitzgerald M."/>
            <person name="Haas B."/>
            <person name="Abouelleil A."/>
            <person name="Alvarado L."/>
            <person name="Arachchi H.M."/>
            <person name="Berlin A."/>
            <person name="Chapman S.B."/>
            <person name="Gearin G."/>
            <person name="Goldberg J."/>
            <person name="Griggs A."/>
            <person name="Gujja S."/>
            <person name="Hansen M."/>
            <person name="Heiman D."/>
            <person name="Howarth C."/>
            <person name="Larimer J."/>
            <person name="Lui A."/>
            <person name="MacDonald P.J.P."/>
            <person name="McCowen C."/>
            <person name="Montmayeur A."/>
            <person name="Murphy C."/>
            <person name="Neiman D."/>
            <person name="Pearson M."/>
            <person name="Priest M."/>
            <person name="Roberts A."/>
            <person name="Saif S."/>
            <person name="Shea T."/>
            <person name="Sisk P."/>
            <person name="Stolte C."/>
            <person name="Sykes S."/>
            <person name="Wortman J."/>
            <person name="Nusbaum C."/>
            <person name="Birren B."/>
        </authorList>
    </citation>
    <scope>NUCLEOTIDE SEQUENCE [LARGE SCALE GENOMIC DNA]</scope>
    <source>
        <strain evidence="2 3">F0438</strain>
    </source>
</reference>